<evidence type="ECO:0000256" key="4">
    <source>
        <dbReference type="ARBA" id="ARBA00023002"/>
    </source>
</evidence>
<dbReference type="Pfam" id="PF00890">
    <property type="entry name" value="FAD_binding_2"/>
    <property type="match status" value="1"/>
</dbReference>
<keyword evidence="3" id="KW-0274">FAD</keyword>
<dbReference type="SUPFAM" id="SSF51905">
    <property type="entry name" value="FAD/NAD(P)-binding domain"/>
    <property type="match status" value="1"/>
</dbReference>
<evidence type="ECO:0000313" key="6">
    <source>
        <dbReference type="EMBL" id="OBA25290.1"/>
    </source>
</evidence>
<dbReference type="Proteomes" id="UP000092321">
    <property type="component" value="Unassembled WGS sequence"/>
</dbReference>
<keyword evidence="7" id="KW-1185">Reference proteome</keyword>
<dbReference type="InterPro" id="IPR003953">
    <property type="entry name" value="FAD-dep_OxRdtase_2_FAD-bd"/>
</dbReference>
<proteinExistence type="predicted"/>
<evidence type="ECO:0000313" key="7">
    <source>
        <dbReference type="Proteomes" id="UP000092321"/>
    </source>
</evidence>
<evidence type="ECO:0000259" key="5">
    <source>
        <dbReference type="Pfam" id="PF00890"/>
    </source>
</evidence>
<dbReference type="InterPro" id="IPR050315">
    <property type="entry name" value="FAD-oxidoreductase_2"/>
</dbReference>
<feature type="domain" description="FAD-dependent oxidoreductase 2 FAD-binding" evidence="5">
    <location>
        <begin position="12"/>
        <end position="221"/>
    </location>
</feature>
<dbReference type="PANTHER" id="PTHR43400:SF7">
    <property type="entry name" value="FAD-DEPENDENT OXIDOREDUCTASE 2 FAD BINDING DOMAIN-CONTAINING PROTEIN"/>
    <property type="match status" value="1"/>
</dbReference>
<dbReference type="GO" id="GO:0016491">
    <property type="term" value="F:oxidoreductase activity"/>
    <property type="evidence" value="ECO:0007669"/>
    <property type="project" value="UniProtKB-KW"/>
</dbReference>
<dbReference type="EMBL" id="LXPE01000158">
    <property type="protein sequence ID" value="OBA25290.1"/>
    <property type="molecule type" value="Genomic_DNA"/>
</dbReference>
<keyword evidence="2" id="KW-0285">Flavoprotein</keyword>
<sequence length="234" mass="25473">MSVASEPILPAIIVGSGLAGLTVSDILINQYNLKNVTIVDKNPKVGGNSIKASSGISAADTKQQHDLKIEDDSADIFYNDILKSTGQSPNVDQLLINKLSVDSKHAVGYLTEIHGLKLDKISKLGGHSARRTHKSSNGIPPGYEMISTLEKSILKKIEEDDNNDKNVNFKMNTKLINFTVHKDTSIKEVTFMDISSGKTFKLKTNNLVLATGGFSANKNLIGKIMMMIVSFLRN</sequence>
<comment type="caution">
    <text evidence="6">The sequence shown here is derived from an EMBL/GenBank/DDBJ whole genome shotgun (WGS) entry which is preliminary data.</text>
</comment>
<comment type="cofactor">
    <cofactor evidence="1">
        <name>FAD</name>
        <dbReference type="ChEBI" id="CHEBI:57692"/>
    </cofactor>
</comment>
<organism evidence="6 7">
    <name type="scientific">Hanseniaspora valbyensis NRRL Y-1626</name>
    <dbReference type="NCBI Taxonomy" id="766949"/>
    <lineage>
        <taxon>Eukaryota</taxon>
        <taxon>Fungi</taxon>
        <taxon>Dikarya</taxon>
        <taxon>Ascomycota</taxon>
        <taxon>Saccharomycotina</taxon>
        <taxon>Saccharomycetes</taxon>
        <taxon>Saccharomycodales</taxon>
        <taxon>Saccharomycodaceae</taxon>
        <taxon>Hanseniaspora</taxon>
    </lineage>
</organism>
<protein>
    <recommendedName>
        <fullName evidence="5">FAD-dependent oxidoreductase 2 FAD-binding domain-containing protein</fullName>
    </recommendedName>
</protein>
<name>A0A1B7T998_9ASCO</name>
<dbReference type="AlphaFoldDB" id="A0A1B7T998"/>
<dbReference type="Gene3D" id="3.50.50.60">
    <property type="entry name" value="FAD/NAD(P)-binding domain"/>
    <property type="match status" value="1"/>
</dbReference>
<dbReference type="PANTHER" id="PTHR43400">
    <property type="entry name" value="FUMARATE REDUCTASE"/>
    <property type="match status" value="1"/>
</dbReference>
<evidence type="ECO:0000256" key="1">
    <source>
        <dbReference type="ARBA" id="ARBA00001974"/>
    </source>
</evidence>
<dbReference type="OrthoDB" id="10254877at2759"/>
<reference evidence="7" key="1">
    <citation type="journal article" date="2016" name="Proc. Natl. Acad. Sci. U.S.A.">
        <title>Comparative genomics of biotechnologically important yeasts.</title>
        <authorList>
            <person name="Riley R."/>
            <person name="Haridas S."/>
            <person name="Wolfe K.H."/>
            <person name="Lopes M.R."/>
            <person name="Hittinger C.T."/>
            <person name="Goeker M."/>
            <person name="Salamov A.A."/>
            <person name="Wisecaver J.H."/>
            <person name="Long T.M."/>
            <person name="Calvey C.H."/>
            <person name="Aerts A.L."/>
            <person name="Barry K.W."/>
            <person name="Choi C."/>
            <person name="Clum A."/>
            <person name="Coughlan A.Y."/>
            <person name="Deshpande S."/>
            <person name="Douglass A.P."/>
            <person name="Hanson S.J."/>
            <person name="Klenk H.-P."/>
            <person name="LaButti K.M."/>
            <person name="Lapidus A."/>
            <person name="Lindquist E.A."/>
            <person name="Lipzen A.M."/>
            <person name="Meier-Kolthoff J.P."/>
            <person name="Ohm R.A."/>
            <person name="Otillar R.P."/>
            <person name="Pangilinan J.L."/>
            <person name="Peng Y."/>
            <person name="Rokas A."/>
            <person name="Rosa C.A."/>
            <person name="Scheuner C."/>
            <person name="Sibirny A.A."/>
            <person name="Slot J.C."/>
            <person name="Stielow J.B."/>
            <person name="Sun H."/>
            <person name="Kurtzman C.P."/>
            <person name="Blackwell M."/>
            <person name="Grigoriev I.V."/>
            <person name="Jeffries T.W."/>
        </authorList>
    </citation>
    <scope>NUCLEOTIDE SEQUENCE [LARGE SCALE GENOMIC DNA]</scope>
    <source>
        <strain evidence="7">NRRL Y-1626</strain>
    </source>
</reference>
<accession>A0A1B7T998</accession>
<dbReference type="InterPro" id="IPR036188">
    <property type="entry name" value="FAD/NAD-bd_sf"/>
</dbReference>
<gene>
    <name evidence="6" type="ORF">HANVADRAFT_3906</name>
</gene>
<keyword evidence="4" id="KW-0560">Oxidoreductase</keyword>
<evidence type="ECO:0000256" key="3">
    <source>
        <dbReference type="ARBA" id="ARBA00022827"/>
    </source>
</evidence>
<evidence type="ECO:0000256" key="2">
    <source>
        <dbReference type="ARBA" id="ARBA00022630"/>
    </source>
</evidence>